<feature type="region of interest" description="Disordered" evidence="1">
    <location>
        <begin position="58"/>
        <end position="92"/>
    </location>
</feature>
<accession>A0ABU0C015</accession>
<evidence type="ECO:0000313" key="3">
    <source>
        <dbReference type="Proteomes" id="UP001230207"/>
    </source>
</evidence>
<organism evidence="2 3">
    <name type="scientific">Pararhizobium capsulatum DSM 1112</name>
    <dbReference type="NCBI Taxonomy" id="1121113"/>
    <lineage>
        <taxon>Bacteria</taxon>
        <taxon>Pseudomonadati</taxon>
        <taxon>Pseudomonadota</taxon>
        <taxon>Alphaproteobacteria</taxon>
        <taxon>Hyphomicrobiales</taxon>
        <taxon>Rhizobiaceae</taxon>
        <taxon>Rhizobium/Agrobacterium group</taxon>
        <taxon>Pararhizobium</taxon>
    </lineage>
</organism>
<evidence type="ECO:0000256" key="1">
    <source>
        <dbReference type="SAM" id="MobiDB-lite"/>
    </source>
</evidence>
<sequence>MIIAAPTCSPVESEYDFQCQQALQLAVLALVDQATQAGWATQSTLKALGEIVTNQTLAYDHDPDPAEDDSDLNGRRHHSADSSGRHIPKPDA</sequence>
<dbReference type="Proteomes" id="UP001230207">
    <property type="component" value="Unassembled WGS sequence"/>
</dbReference>
<dbReference type="EMBL" id="JAUSVF010000005">
    <property type="protein sequence ID" value="MDQ0323862.1"/>
    <property type="molecule type" value="Genomic_DNA"/>
</dbReference>
<keyword evidence="3" id="KW-1185">Reference proteome</keyword>
<feature type="compositionally biased region" description="Basic and acidic residues" evidence="1">
    <location>
        <begin position="79"/>
        <end position="92"/>
    </location>
</feature>
<protein>
    <submittedName>
        <fullName evidence="2">Uncharacterized protein</fullName>
    </submittedName>
</protein>
<name>A0ABU0C015_9HYPH</name>
<reference evidence="2 3" key="1">
    <citation type="submission" date="2023-07" db="EMBL/GenBank/DDBJ databases">
        <title>Genomic Encyclopedia of Type Strains, Phase IV (KMG-IV): sequencing the most valuable type-strain genomes for metagenomic binning, comparative biology and taxonomic classification.</title>
        <authorList>
            <person name="Goeker M."/>
        </authorList>
    </citation>
    <scope>NUCLEOTIDE SEQUENCE [LARGE SCALE GENOMIC DNA]</scope>
    <source>
        <strain evidence="2 3">DSM 1112</strain>
    </source>
</reference>
<gene>
    <name evidence="2" type="ORF">QO002_006069</name>
</gene>
<dbReference type="RefSeq" id="WP_307236848.1">
    <property type="nucleotide sequence ID" value="NZ_JAUSVF010000005.1"/>
</dbReference>
<proteinExistence type="predicted"/>
<evidence type="ECO:0000313" key="2">
    <source>
        <dbReference type="EMBL" id="MDQ0323862.1"/>
    </source>
</evidence>
<comment type="caution">
    <text evidence="2">The sequence shown here is derived from an EMBL/GenBank/DDBJ whole genome shotgun (WGS) entry which is preliminary data.</text>
</comment>